<dbReference type="EMBL" id="CAXHTB010000006">
    <property type="protein sequence ID" value="CAL0307524.1"/>
    <property type="molecule type" value="Genomic_DNA"/>
</dbReference>
<feature type="transmembrane region" description="Helical" evidence="6">
    <location>
        <begin position="64"/>
        <end position="82"/>
    </location>
</feature>
<feature type="transmembrane region" description="Helical" evidence="6">
    <location>
        <begin position="152"/>
        <end position="170"/>
    </location>
</feature>
<gene>
    <name evidence="7" type="ORF">LLUT_LOCUS8584</name>
</gene>
<evidence type="ECO:0000256" key="1">
    <source>
        <dbReference type="ARBA" id="ARBA00004141"/>
    </source>
</evidence>
<evidence type="ECO:0000256" key="3">
    <source>
        <dbReference type="ARBA" id="ARBA00022692"/>
    </source>
</evidence>
<dbReference type="GO" id="GO:0016020">
    <property type="term" value="C:membrane"/>
    <property type="evidence" value="ECO:0007669"/>
    <property type="project" value="UniProtKB-SubCell"/>
</dbReference>
<evidence type="ECO:0000256" key="6">
    <source>
        <dbReference type="SAM" id="Phobius"/>
    </source>
</evidence>
<dbReference type="InterPro" id="IPR006043">
    <property type="entry name" value="NCS2"/>
</dbReference>
<evidence type="ECO:0000256" key="4">
    <source>
        <dbReference type="ARBA" id="ARBA00022989"/>
    </source>
</evidence>
<dbReference type="GO" id="GO:0022857">
    <property type="term" value="F:transmembrane transporter activity"/>
    <property type="evidence" value="ECO:0007669"/>
    <property type="project" value="InterPro"/>
</dbReference>
<reference evidence="7 8" key="1">
    <citation type="submission" date="2024-03" db="EMBL/GenBank/DDBJ databases">
        <authorList>
            <person name="Martinez-Hernandez J."/>
        </authorList>
    </citation>
    <scope>NUCLEOTIDE SEQUENCE [LARGE SCALE GENOMIC DNA]</scope>
</reference>
<name>A0AAV1WDX4_LUPLU</name>
<feature type="transmembrane region" description="Helical" evidence="6">
    <location>
        <begin position="452"/>
        <end position="473"/>
    </location>
</feature>
<dbReference type="Proteomes" id="UP001497480">
    <property type="component" value="Unassembled WGS sequence"/>
</dbReference>
<organism evidence="7 8">
    <name type="scientific">Lupinus luteus</name>
    <name type="common">European yellow lupine</name>
    <dbReference type="NCBI Taxonomy" id="3873"/>
    <lineage>
        <taxon>Eukaryota</taxon>
        <taxon>Viridiplantae</taxon>
        <taxon>Streptophyta</taxon>
        <taxon>Embryophyta</taxon>
        <taxon>Tracheophyta</taxon>
        <taxon>Spermatophyta</taxon>
        <taxon>Magnoliopsida</taxon>
        <taxon>eudicotyledons</taxon>
        <taxon>Gunneridae</taxon>
        <taxon>Pentapetalae</taxon>
        <taxon>rosids</taxon>
        <taxon>fabids</taxon>
        <taxon>Fabales</taxon>
        <taxon>Fabaceae</taxon>
        <taxon>Papilionoideae</taxon>
        <taxon>50 kb inversion clade</taxon>
        <taxon>genistoids sensu lato</taxon>
        <taxon>core genistoids</taxon>
        <taxon>Genisteae</taxon>
        <taxon>Lupinus</taxon>
    </lineage>
</organism>
<sequence>MADITHLPMEQLQDLEYCLDSNPPWAEAILLAFQNYILMLGTSVMVPSLLVPAMGGSDGDKARVIQTLLFVAGINTLLQALFGTRLPAVVGGSFAYVIPIAYIINDSSLQRISDRHERFIHTMRAIQGALIVASSIQIILGYSQVWGLFSRFFSPLSMAPVVGLVGLGLFQHGFPLLGNCVEIGIPMLLLVIGFSQYLKHVRPFRDIPIFERFPVLICVPIVWIYAVILTASGAYQHKSSQTQHSCRTDRANLISTAPWFMFPYPLQWGPPTFSAGHSFAMMSAVIVSMVESTGAYKAASRLAIATPPPAYVLSRGIGWQGIGVLLGGLFGTGTGSTVSVENVGLLGLTRVGSRRVVQISAGFMIFFSTLGKFGAVFASIPIPIFAALYCVLFGLVASVGISFLQFTNLNSMRNLVIIGLTLFLGISVHQLFDQYWNPSRHGLVHTNAGWFNAFLNTIFLSPATVGLIVAVFLDNTLEVERSKKDRGMPWWVKFRTFRGDNRNEEFYTLPFNLNRFFPPT</sequence>
<keyword evidence="5 6" id="KW-0472">Membrane</keyword>
<feature type="transmembrane region" description="Helical" evidence="6">
    <location>
        <begin position="88"/>
        <end position="104"/>
    </location>
</feature>
<comment type="subcellular location">
    <subcellularLocation>
        <location evidence="1">Membrane</location>
        <topology evidence="1">Multi-pass membrane protein</topology>
    </subcellularLocation>
</comment>
<evidence type="ECO:0000256" key="2">
    <source>
        <dbReference type="ARBA" id="ARBA00008821"/>
    </source>
</evidence>
<accession>A0AAV1WDX4</accession>
<protein>
    <recommendedName>
        <fullName evidence="9">Nucleobase-ascorbate transporter 1</fullName>
    </recommendedName>
</protein>
<comment type="similarity">
    <text evidence="2">Belongs to the nucleobase:cation symporter-2 (NCS2) (TC 2.A.40) family.</text>
</comment>
<feature type="transmembrane region" description="Helical" evidence="6">
    <location>
        <begin position="213"/>
        <end position="235"/>
    </location>
</feature>
<feature type="transmembrane region" description="Helical" evidence="6">
    <location>
        <begin position="29"/>
        <end position="52"/>
    </location>
</feature>
<keyword evidence="8" id="KW-1185">Reference proteome</keyword>
<dbReference type="PANTHER" id="PTHR11119">
    <property type="entry name" value="XANTHINE-URACIL / VITAMIN C PERMEASE FAMILY MEMBER"/>
    <property type="match status" value="1"/>
</dbReference>
<evidence type="ECO:0000256" key="5">
    <source>
        <dbReference type="ARBA" id="ARBA00023136"/>
    </source>
</evidence>
<dbReference type="Pfam" id="PF00860">
    <property type="entry name" value="Xan_ur_permease"/>
    <property type="match status" value="1"/>
</dbReference>
<feature type="transmembrane region" description="Helical" evidence="6">
    <location>
        <begin position="177"/>
        <end position="198"/>
    </location>
</feature>
<keyword evidence="3 6" id="KW-0812">Transmembrane</keyword>
<dbReference type="AlphaFoldDB" id="A0AAV1WDX4"/>
<dbReference type="NCBIfam" id="NF037981">
    <property type="entry name" value="NCS2_1"/>
    <property type="match status" value="1"/>
</dbReference>
<evidence type="ECO:0008006" key="9">
    <source>
        <dbReference type="Google" id="ProtNLM"/>
    </source>
</evidence>
<comment type="caution">
    <text evidence="7">The sequence shown here is derived from an EMBL/GenBank/DDBJ whole genome shotgun (WGS) entry which is preliminary data.</text>
</comment>
<feature type="transmembrane region" description="Helical" evidence="6">
    <location>
        <begin position="356"/>
        <end position="378"/>
    </location>
</feature>
<feature type="transmembrane region" description="Helical" evidence="6">
    <location>
        <begin position="125"/>
        <end position="146"/>
    </location>
</feature>
<evidence type="ECO:0000313" key="8">
    <source>
        <dbReference type="Proteomes" id="UP001497480"/>
    </source>
</evidence>
<proteinExistence type="inferred from homology"/>
<evidence type="ECO:0000313" key="7">
    <source>
        <dbReference type="EMBL" id="CAL0307524.1"/>
    </source>
</evidence>
<keyword evidence="4 6" id="KW-1133">Transmembrane helix</keyword>
<feature type="transmembrane region" description="Helical" evidence="6">
    <location>
        <begin position="415"/>
        <end position="432"/>
    </location>
</feature>
<feature type="transmembrane region" description="Helical" evidence="6">
    <location>
        <begin position="384"/>
        <end position="403"/>
    </location>
</feature>